<dbReference type="EMBL" id="PQ015378">
    <property type="protein sequence ID" value="XDJ14833.1"/>
    <property type="molecule type" value="Genomic_DNA"/>
</dbReference>
<accession>A0AB39CCW6</accession>
<proteinExistence type="predicted"/>
<reference evidence="1" key="1">
    <citation type="submission" date="2024-07" db="EMBL/GenBank/DDBJ databases">
        <authorList>
            <person name="Bringhurst R.M."/>
            <person name="Homer T.E."/>
        </authorList>
    </citation>
    <scope>NUCLEOTIDE SEQUENCE</scope>
</reference>
<name>A0AB39CCW6_9VIRU</name>
<organism evidence="1">
    <name type="scientific">Pseudomonas phage RVTF4</name>
    <dbReference type="NCBI Taxonomy" id="3236931"/>
    <lineage>
        <taxon>Viruses</taxon>
    </lineage>
</organism>
<sequence length="158" mass="18182">MNQEPIDVLREAWRAGLVEFLSMDEVGEKSQLTNLLQVIRNVRYHNLLREGKNESFVRRVYDDIRNVPDFYLLFMSAATTFNLALGDIEGSLDYFCARVIQYSDKSNVVDQMTLSRRAPDTALKTILQQNQWLFMPLLASTLESVTIEVMLAMGRKAQ</sequence>
<protein>
    <submittedName>
        <fullName evidence="1">Uncharacterized protein</fullName>
    </submittedName>
</protein>
<evidence type="ECO:0000313" key="1">
    <source>
        <dbReference type="EMBL" id="XDJ14833.1"/>
    </source>
</evidence>